<proteinExistence type="predicted"/>
<dbReference type="Proteomes" id="UP000030184">
    <property type="component" value="Unassembled WGS sequence"/>
</dbReference>
<evidence type="ECO:0000313" key="2">
    <source>
        <dbReference type="EMBL" id="GAL65726.1"/>
    </source>
</evidence>
<evidence type="ECO:0000259" key="1">
    <source>
        <dbReference type="Pfam" id="PF03168"/>
    </source>
</evidence>
<dbReference type="EMBL" id="BBNR01000002">
    <property type="protein sequence ID" value="GAL65726.1"/>
    <property type="molecule type" value="Genomic_DNA"/>
</dbReference>
<organism evidence="2 4">
    <name type="scientific">Jejuia pallidilutea</name>
    <dbReference type="NCBI Taxonomy" id="504487"/>
    <lineage>
        <taxon>Bacteria</taxon>
        <taxon>Pseudomonadati</taxon>
        <taxon>Bacteroidota</taxon>
        <taxon>Flavobacteriia</taxon>
        <taxon>Flavobacteriales</taxon>
        <taxon>Flavobacteriaceae</taxon>
        <taxon>Jejuia</taxon>
    </lineage>
</organism>
<dbReference type="AlphaFoldDB" id="A0A090VLX3"/>
<dbReference type="OrthoDB" id="1144002at2"/>
<evidence type="ECO:0000313" key="3">
    <source>
        <dbReference type="EMBL" id="GAL88609.1"/>
    </source>
</evidence>
<keyword evidence="5" id="KW-1185">Reference proteome</keyword>
<dbReference type="Proteomes" id="UP000029641">
    <property type="component" value="Unassembled WGS sequence"/>
</dbReference>
<protein>
    <recommendedName>
        <fullName evidence="1">Late embryogenesis abundant protein LEA-2 subgroup domain-containing protein</fullName>
    </recommendedName>
</protein>
<dbReference type="SUPFAM" id="SSF117070">
    <property type="entry name" value="LEA14-like"/>
    <property type="match status" value="1"/>
</dbReference>
<dbReference type="Pfam" id="PF03168">
    <property type="entry name" value="LEA_2"/>
    <property type="match status" value="1"/>
</dbReference>
<dbReference type="RefSeq" id="WP_042240931.1">
    <property type="nucleotide sequence ID" value="NZ_BBNR01000002.1"/>
</dbReference>
<accession>A0A090VLX3</accession>
<name>A0A090VLX3_9FLAO</name>
<dbReference type="EMBL" id="BBNY01000003">
    <property type="protein sequence ID" value="GAL88609.1"/>
    <property type="molecule type" value="Genomic_DNA"/>
</dbReference>
<evidence type="ECO:0000313" key="5">
    <source>
        <dbReference type="Proteomes" id="UP000030184"/>
    </source>
</evidence>
<gene>
    <name evidence="2" type="ORF">JCM19301_3411</name>
    <name evidence="3" type="ORF">JCM19538_3122</name>
</gene>
<reference evidence="5" key="1">
    <citation type="journal article" date="2014" name="Genome Announc.">
        <title>Draft Genome Sequence of Marine Flavobacterium Jejuia pallidilutea Strain 11shimoA1 and Pigmentation Mutants.</title>
        <authorList>
            <person name="Takatani N."/>
            <person name="Nakanishi M."/>
            <person name="Meirelles P."/>
            <person name="Mino S."/>
            <person name="Suda W."/>
            <person name="Oshima K."/>
            <person name="Hattori M."/>
            <person name="Ohkuma M."/>
            <person name="Hosokawa M."/>
            <person name="Miyashita K."/>
            <person name="Thompson F.L."/>
            <person name="Niwa A."/>
            <person name="Sawabe T."/>
            <person name="Sawabe T."/>
        </authorList>
    </citation>
    <scope>NUCLEOTIDE SEQUENCE [LARGE SCALE GENOMIC DNA]</scope>
    <source>
        <strain evidence="5">JCM 19538</strain>
    </source>
</reference>
<feature type="domain" description="Late embryogenesis abundant protein LEA-2 subgroup" evidence="1">
    <location>
        <begin position="51"/>
        <end position="132"/>
    </location>
</feature>
<dbReference type="STRING" id="504487.JCM19538_3122"/>
<dbReference type="InterPro" id="IPR004864">
    <property type="entry name" value="LEA_2"/>
</dbReference>
<comment type="caution">
    <text evidence="2">The sequence shown here is derived from an EMBL/GenBank/DDBJ whole genome shotgun (WGS) entry which is preliminary data.</text>
</comment>
<dbReference type="eggNOG" id="ENOG50310IS">
    <property type="taxonomic scope" value="Bacteria"/>
</dbReference>
<dbReference type="Gene3D" id="2.60.40.1820">
    <property type="match status" value="1"/>
</dbReference>
<sequence>MKRFLILLTILCTFFNCKVNEKPLFVNVENIKVVESNSKNIILSADALFMNPNDIGGELKTDEIKIYVNNNEVGYVSTKSFEVPAKKEFTIPLTATVPIDSLISNKSIGGLIGSLFSKKIKVNYKGTIVYKALGFSYDYAVDETEEVKIKF</sequence>
<evidence type="ECO:0000313" key="4">
    <source>
        <dbReference type="Proteomes" id="UP000029641"/>
    </source>
</evidence>